<dbReference type="InterPro" id="IPR036849">
    <property type="entry name" value="Enolase-like_C_sf"/>
</dbReference>
<sequence length="136" mass="14932">VCLDESVDSVRAFEYALKLKSCQVLNIKTGRVGGLSVAVKLHDMARDAGIPCWVGSMLESGVGAGILVDLATLDNFTYPGDLFPSRFFYRQDLTEPELVLNDDCTFTPSTVVGIPYNPVHERIEQVAKLSQTLLPR</sequence>
<keyword evidence="1" id="KW-0479">Metal-binding</keyword>
<dbReference type="SUPFAM" id="SSF51604">
    <property type="entry name" value="Enolase C-terminal domain-like"/>
    <property type="match status" value="1"/>
</dbReference>
<dbReference type="PANTHER" id="PTHR48073">
    <property type="entry name" value="O-SUCCINYLBENZOATE SYNTHASE-RELATED"/>
    <property type="match status" value="1"/>
</dbReference>
<dbReference type="Pfam" id="PF13378">
    <property type="entry name" value="MR_MLE_C"/>
    <property type="match status" value="1"/>
</dbReference>
<evidence type="ECO:0000256" key="1">
    <source>
        <dbReference type="ARBA" id="ARBA00022723"/>
    </source>
</evidence>
<accession>A0A382V475</accession>
<feature type="domain" description="Enolase C-terminal" evidence="2">
    <location>
        <begin position="1"/>
        <end position="105"/>
    </location>
</feature>
<dbReference type="Gene3D" id="3.20.20.120">
    <property type="entry name" value="Enolase-like C-terminal domain"/>
    <property type="match status" value="1"/>
</dbReference>
<evidence type="ECO:0000259" key="2">
    <source>
        <dbReference type="Pfam" id="PF13378"/>
    </source>
</evidence>
<evidence type="ECO:0000313" key="3">
    <source>
        <dbReference type="EMBL" id="SVD40701.1"/>
    </source>
</evidence>
<protein>
    <recommendedName>
        <fullName evidence="2">Enolase C-terminal domain-containing protein</fullName>
    </recommendedName>
</protein>
<gene>
    <name evidence="3" type="ORF">METZ01_LOCUS393555</name>
</gene>
<dbReference type="EMBL" id="UINC01148675">
    <property type="protein sequence ID" value="SVD40701.1"/>
    <property type="molecule type" value="Genomic_DNA"/>
</dbReference>
<organism evidence="3">
    <name type="scientific">marine metagenome</name>
    <dbReference type="NCBI Taxonomy" id="408172"/>
    <lineage>
        <taxon>unclassified sequences</taxon>
        <taxon>metagenomes</taxon>
        <taxon>ecological metagenomes</taxon>
    </lineage>
</organism>
<dbReference type="AlphaFoldDB" id="A0A382V475"/>
<dbReference type="InterPro" id="IPR029065">
    <property type="entry name" value="Enolase_C-like"/>
</dbReference>
<name>A0A382V475_9ZZZZ</name>
<proteinExistence type="predicted"/>
<dbReference type="GO" id="GO:0046872">
    <property type="term" value="F:metal ion binding"/>
    <property type="evidence" value="ECO:0007669"/>
    <property type="project" value="UniProtKB-KW"/>
</dbReference>
<reference evidence="3" key="1">
    <citation type="submission" date="2018-05" db="EMBL/GenBank/DDBJ databases">
        <authorList>
            <person name="Lanie J.A."/>
            <person name="Ng W.-L."/>
            <person name="Kazmierczak K.M."/>
            <person name="Andrzejewski T.M."/>
            <person name="Davidsen T.M."/>
            <person name="Wayne K.J."/>
            <person name="Tettelin H."/>
            <person name="Glass J.I."/>
            <person name="Rusch D."/>
            <person name="Podicherti R."/>
            <person name="Tsui H.-C.T."/>
            <person name="Winkler M.E."/>
        </authorList>
    </citation>
    <scope>NUCLEOTIDE SEQUENCE</scope>
</reference>
<feature type="non-terminal residue" evidence="3">
    <location>
        <position position="1"/>
    </location>
</feature>
<dbReference type="PANTHER" id="PTHR48073:SF5">
    <property type="entry name" value="O-SUCCINYLBENZOATE SYNTHASE"/>
    <property type="match status" value="1"/>
</dbReference>